<name>A0A382SMI1_9ZZZZ</name>
<evidence type="ECO:0000313" key="1">
    <source>
        <dbReference type="EMBL" id="SVD10675.1"/>
    </source>
</evidence>
<proteinExistence type="predicted"/>
<accession>A0A382SMI1</accession>
<organism evidence="1">
    <name type="scientific">marine metagenome</name>
    <dbReference type="NCBI Taxonomy" id="408172"/>
    <lineage>
        <taxon>unclassified sequences</taxon>
        <taxon>metagenomes</taxon>
        <taxon>ecological metagenomes</taxon>
    </lineage>
</organism>
<sequence length="102" mass="11465">MRTSGASERDRTADFQIHNLIGGHFETITYLHISLDSSILSALAALFRFLQPANTVTYNDLPGHAFCDQKSATLIFGLFLDHKFLRRLNFSYLILCSELGKA</sequence>
<protein>
    <submittedName>
        <fullName evidence="1">Uncharacterized protein</fullName>
    </submittedName>
</protein>
<dbReference type="AlphaFoldDB" id="A0A382SMI1"/>
<dbReference type="EMBL" id="UINC01129937">
    <property type="protein sequence ID" value="SVD10675.1"/>
    <property type="molecule type" value="Genomic_DNA"/>
</dbReference>
<gene>
    <name evidence="1" type="ORF">METZ01_LOCUS363529</name>
</gene>
<reference evidence="1" key="1">
    <citation type="submission" date="2018-05" db="EMBL/GenBank/DDBJ databases">
        <authorList>
            <person name="Lanie J.A."/>
            <person name="Ng W.-L."/>
            <person name="Kazmierczak K.M."/>
            <person name="Andrzejewski T.M."/>
            <person name="Davidsen T.M."/>
            <person name="Wayne K.J."/>
            <person name="Tettelin H."/>
            <person name="Glass J.I."/>
            <person name="Rusch D."/>
            <person name="Podicherti R."/>
            <person name="Tsui H.-C.T."/>
            <person name="Winkler M.E."/>
        </authorList>
    </citation>
    <scope>NUCLEOTIDE SEQUENCE</scope>
</reference>